<protein>
    <submittedName>
        <fullName evidence="3">Uncharacterized protein</fullName>
    </submittedName>
</protein>
<comment type="caution">
    <text evidence="3">The sequence shown here is derived from an EMBL/GenBank/DDBJ whole genome shotgun (WGS) entry which is preliminary data.</text>
</comment>
<feature type="transmembrane region" description="Helical" evidence="2">
    <location>
        <begin position="6"/>
        <end position="29"/>
    </location>
</feature>
<dbReference type="AlphaFoldDB" id="A0A9N7YVD2"/>
<feature type="region of interest" description="Disordered" evidence="1">
    <location>
        <begin position="56"/>
        <end position="158"/>
    </location>
</feature>
<evidence type="ECO:0000313" key="3">
    <source>
        <dbReference type="EMBL" id="CAB1439136.1"/>
    </source>
</evidence>
<dbReference type="EMBL" id="CADEAL010002236">
    <property type="protein sequence ID" value="CAB1439136.1"/>
    <property type="molecule type" value="Genomic_DNA"/>
</dbReference>
<keyword evidence="4" id="KW-1185">Reference proteome</keyword>
<accession>A0A9N7YVD2</accession>
<name>A0A9N7YVD2_PLEPL</name>
<proteinExistence type="predicted"/>
<feature type="compositionally biased region" description="Basic and acidic residues" evidence="1">
    <location>
        <begin position="84"/>
        <end position="110"/>
    </location>
</feature>
<evidence type="ECO:0000256" key="2">
    <source>
        <dbReference type="SAM" id="Phobius"/>
    </source>
</evidence>
<keyword evidence="2" id="KW-0472">Membrane</keyword>
<keyword evidence="2" id="KW-1133">Transmembrane helix</keyword>
<evidence type="ECO:0000313" key="4">
    <source>
        <dbReference type="Proteomes" id="UP001153269"/>
    </source>
</evidence>
<organism evidence="3 4">
    <name type="scientific">Pleuronectes platessa</name>
    <name type="common">European plaice</name>
    <dbReference type="NCBI Taxonomy" id="8262"/>
    <lineage>
        <taxon>Eukaryota</taxon>
        <taxon>Metazoa</taxon>
        <taxon>Chordata</taxon>
        <taxon>Craniata</taxon>
        <taxon>Vertebrata</taxon>
        <taxon>Euteleostomi</taxon>
        <taxon>Actinopterygii</taxon>
        <taxon>Neopterygii</taxon>
        <taxon>Teleostei</taxon>
        <taxon>Neoteleostei</taxon>
        <taxon>Acanthomorphata</taxon>
        <taxon>Carangaria</taxon>
        <taxon>Pleuronectiformes</taxon>
        <taxon>Pleuronectoidei</taxon>
        <taxon>Pleuronectidae</taxon>
        <taxon>Pleuronectes</taxon>
    </lineage>
</organism>
<keyword evidence="2" id="KW-0812">Transmembrane</keyword>
<reference evidence="3" key="1">
    <citation type="submission" date="2020-03" db="EMBL/GenBank/DDBJ databases">
        <authorList>
            <person name="Weist P."/>
        </authorList>
    </citation>
    <scope>NUCLEOTIDE SEQUENCE</scope>
</reference>
<gene>
    <name evidence="3" type="ORF">PLEPLA_LOCUS26966</name>
</gene>
<dbReference type="Proteomes" id="UP001153269">
    <property type="component" value="Unassembled WGS sequence"/>
</dbReference>
<evidence type="ECO:0000256" key="1">
    <source>
        <dbReference type="SAM" id="MobiDB-lite"/>
    </source>
</evidence>
<sequence>MPNHLCFLWIFPQTVVSMCIYLFCPLCLYNPASLSIPLRPVVYQGHHMACGPTQLMDVPKQDRPKSEQLQYTGQAAQRRPPLCNHEDTVSERGKQGSEEAKSTSWKMDRGRWKKPARTGTRTPSKKRSAGTGKVGTKGCKDKPGGARGGRAKREREQV</sequence>